<comment type="caution">
    <text evidence="3">The sequence shown here is derived from an EMBL/GenBank/DDBJ whole genome shotgun (WGS) entry which is preliminary data.</text>
</comment>
<keyword evidence="4" id="KW-1185">Reference proteome</keyword>
<dbReference type="EMBL" id="CAKD01000020">
    <property type="protein sequence ID" value="CCI85112.1"/>
    <property type="molecule type" value="Genomic_DNA"/>
</dbReference>
<gene>
    <name evidence="3" type="ORF">BN53_03275</name>
</gene>
<dbReference type="RefSeq" id="WP_009559662.1">
    <property type="nucleotide sequence ID" value="NZ_AYZN01000003.1"/>
</dbReference>
<dbReference type="AlphaFoldDB" id="I7IZH7"/>
<keyword evidence="1" id="KW-0732">Signal</keyword>
<accession>I7IZH7</accession>
<dbReference type="STRING" id="1423790.BN53_03275"/>
<feature type="domain" description="S-layer protein C-terminal" evidence="2">
    <location>
        <begin position="136"/>
        <end position="197"/>
    </location>
</feature>
<evidence type="ECO:0000313" key="4">
    <source>
        <dbReference type="Proteomes" id="UP000009311"/>
    </source>
</evidence>
<dbReference type="Proteomes" id="UP000009311">
    <property type="component" value="Unassembled WGS sequence"/>
</dbReference>
<sequence length="204" mass="23062">MKKFLLLFCLFLSLTASPALADSKKTKSKTSSPVVKVSNKDIKVDSKRSYVILLKDQAYLTSKLKASKKLIKKKAIFSVAYVRFTDKQIYYANKNHQWIPAASTHGTVWYQEDAHTMMVLSTDKKGKLSYILYNPAKVTRLLLTHNSYVYDAQGQLFLSKKSTITNLKKGQVLDGYSSQTVSGKKFYLTNKGWIKASNAKVVKK</sequence>
<evidence type="ECO:0000256" key="1">
    <source>
        <dbReference type="SAM" id="SignalP"/>
    </source>
</evidence>
<evidence type="ECO:0000313" key="3">
    <source>
        <dbReference type="EMBL" id="CCI85112.1"/>
    </source>
</evidence>
<reference evidence="3 4" key="1">
    <citation type="submission" date="2012-06" db="EMBL/GenBank/DDBJ databases">
        <title>Draft Genome Sequence of Lactobacillus pasteurii CRBIP 24.76T.</title>
        <authorList>
            <person name="Cousin S."/>
            <person name="Bouchier C."/>
            <person name="Loux V."/>
            <person name="Ma L."/>
            <person name="Creno S."/>
            <person name="Bizet C."/>
            <person name="Clermont D."/>
        </authorList>
    </citation>
    <scope>NUCLEOTIDE SEQUENCE [LARGE SCALE GENOMIC DNA]</scope>
    <source>
        <strain evidence="4">CRBIP 24.76T</strain>
    </source>
</reference>
<dbReference type="eggNOG" id="ENOG5030A9G">
    <property type="taxonomic scope" value="Bacteria"/>
</dbReference>
<dbReference type="Pfam" id="PF03217">
    <property type="entry name" value="SlpA"/>
    <property type="match status" value="1"/>
</dbReference>
<organism evidence="3 4">
    <name type="scientific">Lactobacillus pasteurii DSM 23907 = CRBIP 24.76</name>
    <dbReference type="NCBI Taxonomy" id="1423790"/>
    <lineage>
        <taxon>Bacteria</taxon>
        <taxon>Bacillati</taxon>
        <taxon>Bacillota</taxon>
        <taxon>Bacilli</taxon>
        <taxon>Lactobacillales</taxon>
        <taxon>Lactobacillaceae</taxon>
        <taxon>Lactobacillus</taxon>
    </lineage>
</organism>
<evidence type="ECO:0000259" key="2">
    <source>
        <dbReference type="Pfam" id="PF03217"/>
    </source>
</evidence>
<name>I7IZH7_9LACO</name>
<protein>
    <submittedName>
        <fullName evidence="3">Gametolysin</fullName>
    </submittedName>
</protein>
<dbReference type="InterPro" id="IPR024968">
    <property type="entry name" value="SlpA_C_lactobacillus"/>
</dbReference>
<feature type="chain" id="PRO_5003710727" evidence="1">
    <location>
        <begin position="22"/>
        <end position="204"/>
    </location>
</feature>
<proteinExistence type="predicted"/>
<feature type="signal peptide" evidence="1">
    <location>
        <begin position="1"/>
        <end position="21"/>
    </location>
</feature>